<evidence type="ECO:0000313" key="2">
    <source>
        <dbReference type="Proteomes" id="UP001345963"/>
    </source>
</evidence>
<organism evidence="1 2">
    <name type="scientific">Ataeniobius toweri</name>
    <dbReference type="NCBI Taxonomy" id="208326"/>
    <lineage>
        <taxon>Eukaryota</taxon>
        <taxon>Metazoa</taxon>
        <taxon>Chordata</taxon>
        <taxon>Craniata</taxon>
        <taxon>Vertebrata</taxon>
        <taxon>Euteleostomi</taxon>
        <taxon>Actinopterygii</taxon>
        <taxon>Neopterygii</taxon>
        <taxon>Teleostei</taxon>
        <taxon>Neoteleostei</taxon>
        <taxon>Acanthomorphata</taxon>
        <taxon>Ovalentaria</taxon>
        <taxon>Atherinomorphae</taxon>
        <taxon>Cyprinodontiformes</taxon>
        <taxon>Goodeidae</taxon>
        <taxon>Ataeniobius</taxon>
    </lineage>
</organism>
<reference evidence="1 2" key="1">
    <citation type="submission" date="2021-07" db="EMBL/GenBank/DDBJ databases">
        <authorList>
            <person name="Palmer J.M."/>
        </authorList>
    </citation>
    <scope>NUCLEOTIDE SEQUENCE [LARGE SCALE GENOMIC DNA]</scope>
    <source>
        <strain evidence="1 2">AT_MEX2019</strain>
        <tissue evidence="1">Muscle</tissue>
    </source>
</reference>
<name>A0ABU7AU98_9TELE</name>
<comment type="caution">
    <text evidence="1">The sequence shown here is derived from an EMBL/GenBank/DDBJ whole genome shotgun (WGS) entry which is preliminary data.</text>
</comment>
<dbReference type="Proteomes" id="UP001345963">
    <property type="component" value="Unassembled WGS sequence"/>
</dbReference>
<keyword evidence="2" id="KW-1185">Reference proteome</keyword>
<sequence length="119" mass="13441">MCFEAAQQACCRHLLVYRALSAVYICLETCDRTQVSHNGVHSPPPAPRFCSFNPLTAPPYALQLLLFCLIYFQSKMLGQIQTCTHFASTHKYTLVCLHFSLNSADNTLVREKGRCNKEP</sequence>
<gene>
    <name evidence="1" type="ORF">ATANTOWER_009030</name>
</gene>
<dbReference type="EMBL" id="JAHUTI010029713">
    <property type="protein sequence ID" value="MED6241321.1"/>
    <property type="molecule type" value="Genomic_DNA"/>
</dbReference>
<evidence type="ECO:0000313" key="1">
    <source>
        <dbReference type="EMBL" id="MED6241321.1"/>
    </source>
</evidence>
<accession>A0ABU7AU98</accession>
<protein>
    <submittedName>
        <fullName evidence="1">Uncharacterized protein</fullName>
    </submittedName>
</protein>
<proteinExistence type="predicted"/>